<dbReference type="NCBIfam" id="TIGR00530">
    <property type="entry name" value="AGP_acyltrn"/>
    <property type="match status" value="1"/>
</dbReference>
<dbReference type="Proteomes" id="UP001634394">
    <property type="component" value="Unassembled WGS sequence"/>
</dbReference>
<keyword evidence="6" id="KW-1133">Transmembrane helix</keyword>
<evidence type="ECO:0000313" key="8">
    <source>
        <dbReference type="EMBL" id="KAL3870888.1"/>
    </source>
</evidence>
<evidence type="ECO:0000256" key="4">
    <source>
        <dbReference type="ARBA" id="ARBA00023315"/>
    </source>
</evidence>
<evidence type="ECO:0000256" key="2">
    <source>
        <dbReference type="ARBA" id="ARBA00008655"/>
    </source>
</evidence>
<dbReference type="InterPro" id="IPR002123">
    <property type="entry name" value="Plipid/glycerol_acylTrfase"/>
</dbReference>
<dbReference type="SUPFAM" id="SSF69593">
    <property type="entry name" value="Glycerol-3-phosphate (1)-acyltransferase"/>
    <property type="match status" value="1"/>
</dbReference>
<organism evidence="8 9">
    <name type="scientific">Sinanodonta woodiana</name>
    <name type="common">Chinese pond mussel</name>
    <name type="synonym">Anodonta woodiana</name>
    <dbReference type="NCBI Taxonomy" id="1069815"/>
    <lineage>
        <taxon>Eukaryota</taxon>
        <taxon>Metazoa</taxon>
        <taxon>Spiralia</taxon>
        <taxon>Lophotrochozoa</taxon>
        <taxon>Mollusca</taxon>
        <taxon>Bivalvia</taxon>
        <taxon>Autobranchia</taxon>
        <taxon>Heteroconchia</taxon>
        <taxon>Palaeoheterodonta</taxon>
        <taxon>Unionida</taxon>
        <taxon>Unionoidea</taxon>
        <taxon>Unionidae</taxon>
        <taxon>Unioninae</taxon>
        <taxon>Sinanodonta</taxon>
    </lineage>
</organism>
<feature type="domain" description="Phospholipid/glycerol acyltransferase" evidence="7">
    <location>
        <begin position="100"/>
        <end position="215"/>
    </location>
</feature>
<keyword evidence="5" id="KW-0443">Lipid metabolism</keyword>
<keyword evidence="5" id="KW-0594">Phospholipid biosynthesis</keyword>
<evidence type="ECO:0000256" key="1">
    <source>
        <dbReference type="ARBA" id="ARBA00004728"/>
    </source>
</evidence>
<dbReference type="CDD" id="cd07989">
    <property type="entry name" value="LPLAT_AGPAT-like"/>
    <property type="match status" value="1"/>
</dbReference>
<dbReference type="EC" id="2.3.1.51" evidence="5"/>
<keyword evidence="3 5" id="KW-0808">Transferase</keyword>
<dbReference type="PANTHER" id="PTHR10434">
    <property type="entry name" value="1-ACYL-SN-GLYCEROL-3-PHOSPHATE ACYLTRANSFERASE"/>
    <property type="match status" value="1"/>
</dbReference>
<protein>
    <recommendedName>
        <fullName evidence="5">1-acyl-sn-glycerol-3-phosphate acyltransferase</fullName>
        <ecNumber evidence="5">2.3.1.51</ecNumber>
    </recommendedName>
</protein>
<dbReference type="PANTHER" id="PTHR10434:SF11">
    <property type="entry name" value="1-ACYL-SN-GLYCEROL-3-PHOSPHATE ACYLTRANSFERASE"/>
    <property type="match status" value="1"/>
</dbReference>
<feature type="transmembrane region" description="Helical" evidence="6">
    <location>
        <begin position="12"/>
        <end position="30"/>
    </location>
</feature>
<keyword evidence="6" id="KW-0472">Membrane</keyword>
<evidence type="ECO:0000313" key="9">
    <source>
        <dbReference type="Proteomes" id="UP001634394"/>
    </source>
</evidence>
<proteinExistence type="inferred from homology"/>
<dbReference type="InterPro" id="IPR004552">
    <property type="entry name" value="AGP_acyltrans"/>
</dbReference>
<comment type="caution">
    <text evidence="8">The sequence shown here is derived from an EMBL/GenBank/DDBJ whole genome shotgun (WGS) entry which is preliminary data.</text>
</comment>
<comment type="pathway">
    <text evidence="1">Phospholipid metabolism; CDP-diacylglycerol biosynthesis; CDP-diacylglycerol from sn-glycerol 3-phosphate: step 2/3.</text>
</comment>
<dbReference type="EMBL" id="JBJQND010000007">
    <property type="protein sequence ID" value="KAL3870888.1"/>
    <property type="molecule type" value="Genomic_DNA"/>
</dbReference>
<sequence length="281" mass="32101">MWTSTITMALEMIQWLIIGFLLILPLLYELSNTFRYYAKFSLYYALVMLISTIVIIYGVFRPRDTRNHGFVIMAMKLVKRLYGIEIEIRGKENLESAEPYVLMCNHQSSLDVLGMFEIWPDHCVSLMKKELIYAGPFGPAAWLCHAIFIDRLNHEKAIETLQSTAKTIQEKKLKVYIFPEGTRNYGGSIASFKKGGFHLAIQAQVPIVPVVFSSYSEFYSKREKRFTTGKFIITCLPAVPTKGLKASDVGELTEKVRELMLDAYNQISLEVTQTKHTNGTK</sequence>
<dbReference type="SMART" id="SM00563">
    <property type="entry name" value="PlsC"/>
    <property type="match status" value="1"/>
</dbReference>
<keyword evidence="6" id="KW-0812">Transmembrane</keyword>
<feature type="transmembrane region" description="Helical" evidence="6">
    <location>
        <begin position="42"/>
        <end position="60"/>
    </location>
</feature>
<accession>A0ABD3WCC5</accession>
<comment type="domain">
    <text evidence="5">The HXXXXD motif is essential for acyltransferase activity and may constitute the binding site for the phosphate moiety of the glycerol-3-phosphate.</text>
</comment>
<keyword evidence="5" id="KW-1208">Phospholipid metabolism</keyword>
<dbReference type="GO" id="GO:0008654">
    <property type="term" value="P:phospholipid biosynthetic process"/>
    <property type="evidence" value="ECO:0007669"/>
    <property type="project" value="UniProtKB-KW"/>
</dbReference>
<keyword evidence="5" id="KW-0444">Lipid biosynthesis</keyword>
<dbReference type="GO" id="GO:0003841">
    <property type="term" value="F:1-acylglycerol-3-phosphate O-acyltransferase activity"/>
    <property type="evidence" value="ECO:0007669"/>
    <property type="project" value="UniProtKB-UniRule"/>
</dbReference>
<keyword evidence="9" id="KW-1185">Reference proteome</keyword>
<evidence type="ECO:0000256" key="3">
    <source>
        <dbReference type="ARBA" id="ARBA00022679"/>
    </source>
</evidence>
<keyword evidence="4 5" id="KW-0012">Acyltransferase</keyword>
<comment type="similarity">
    <text evidence="2 5">Belongs to the 1-acyl-sn-glycerol-3-phosphate acyltransferase family.</text>
</comment>
<gene>
    <name evidence="8" type="ORF">ACJMK2_038919</name>
</gene>
<name>A0ABD3WCC5_SINWO</name>
<reference evidence="8 9" key="1">
    <citation type="submission" date="2024-11" db="EMBL/GenBank/DDBJ databases">
        <title>Chromosome-level genome assembly of the freshwater bivalve Anodonta woodiana.</title>
        <authorList>
            <person name="Chen X."/>
        </authorList>
    </citation>
    <scope>NUCLEOTIDE SEQUENCE [LARGE SCALE GENOMIC DNA]</scope>
    <source>
        <strain evidence="8">MN2024</strain>
        <tissue evidence="8">Gills</tissue>
    </source>
</reference>
<dbReference type="AlphaFoldDB" id="A0ABD3WCC5"/>
<dbReference type="Pfam" id="PF01553">
    <property type="entry name" value="Acyltransferase"/>
    <property type="match status" value="1"/>
</dbReference>
<evidence type="ECO:0000259" key="7">
    <source>
        <dbReference type="SMART" id="SM00563"/>
    </source>
</evidence>
<evidence type="ECO:0000256" key="5">
    <source>
        <dbReference type="RuleBase" id="RU361267"/>
    </source>
</evidence>
<comment type="catalytic activity">
    <reaction evidence="5">
        <text>a 1-acyl-sn-glycero-3-phosphate + an acyl-CoA = a 1,2-diacyl-sn-glycero-3-phosphate + CoA</text>
        <dbReference type="Rhea" id="RHEA:19709"/>
        <dbReference type="ChEBI" id="CHEBI:57287"/>
        <dbReference type="ChEBI" id="CHEBI:57970"/>
        <dbReference type="ChEBI" id="CHEBI:58342"/>
        <dbReference type="ChEBI" id="CHEBI:58608"/>
        <dbReference type="EC" id="2.3.1.51"/>
    </reaction>
</comment>
<evidence type="ECO:0000256" key="6">
    <source>
        <dbReference type="SAM" id="Phobius"/>
    </source>
</evidence>